<dbReference type="InterPro" id="IPR052663">
    <property type="entry name" value="RF_glutamine_MTase_cyano"/>
</dbReference>
<evidence type="ECO:0000256" key="1">
    <source>
        <dbReference type="ARBA" id="ARBA00022603"/>
    </source>
</evidence>
<evidence type="ECO:0000259" key="5">
    <source>
        <dbReference type="Pfam" id="PF05175"/>
    </source>
</evidence>
<feature type="binding site" evidence="4">
    <location>
        <position position="211"/>
    </location>
    <ligand>
        <name>S-adenosyl-L-methionine</name>
        <dbReference type="ChEBI" id="CHEBI:59789"/>
    </ligand>
</feature>
<dbReference type="GO" id="GO:0102559">
    <property type="term" value="F:peptide chain release factor N(5)-glutamine methyltransferase activity"/>
    <property type="evidence" value="ECO:0007669"/>
    <property type="project" value="UniProtKB-EC"/>
</dbReference>
<dbReference type="EMBL" id="JAMPKX010000009">
    <property type="protein sequence ID" value="MEP0948914.1"/>
    <property type="molecule type" value="Genomic_DNA"/>
</dbReference>
<dbReference type="CDD" id="cd02440">
    <property type="entry name" value="AdoMet_MTases"/>
    <property type="match status" value="1"/>
</dbReference>
<keyword evidence="3 4" id="KW-0949">S-adenosyl-L-methionine</keyword>
<feature type="binding site" evidence="4">
    <location>
        <position position="194"/>
    </location>
    <ligand>
        <name>S-adenosyl-L-methionine</name>
        <dbReference type="ChEBI" id="CHEBI:59789"/>
    </ligand>
</feature>
<gene>
    <name evidence="4 6" type="primary">prmC</name>
    <name evidence="6" type="ORF">NC992_18675</name>
</gene>
<sequence>MAAMTASDRAATGAELWAWREKALAEAQAAGVDADEVDWLLMAVADVERLSLRLGTVHQRSQITLRYSLAELERRWQQRLTERTPVQYLVGETPWRDLMLTVSPAVLIPRPETELIIDLAEAAIARSPLRDQLAQGIWVDMGTGSGAIALGLAQTFPSARILAVDFSAEALAIAQGNADRAGLQNCIAFYNGSWFEPLTSYRGQLSAIVSNPPYIPSALLPTLQPEVINHEPASALDGGDDGLDDLRLLAAQAPKYLVPGGLWLVEMMTGQGEAVASLLEAQGGYRDIQICLDLAGRDRFVQAIYAPKL</sequence>
<evidence type="ECO:0000256" key="3">
    <source>
        <dbReference type="ARBA" id="ARBA00022691"/>
    </source>
</evidence>
<dbReference type="InterPro" id="IPR019874">
    <property type="entry name" value="RF_methyltr_PrmC"/>
</dbReference>
<dbReference type="HAMAP" id="MF_02126">
    <property type="entry name" value="RF_methyltr_PrmC"/>
    <property type="match status" value="1"/>
</dbReference>
<keyword evidence="7" id="KW-1185">Reference proteome</keyword>
<feature type="binding site" evidence="4">
    <location>
        <position position="165"/>
    </location>
    <ligand>
        <name>S-adenosyl-L-methionine</name>
        <dbReference type="ChEBI" id="CHEBI:59789"/>
    </ligand>
</feature>
<protein>
    <recommendedName>
        <fullName evidence="4">Release factor glutamine methyltransferase</fullName>
        <shortName evidence="4">RF MTase</shortName>
        <ecNumber evidence="4">2.1.1.297</ecNumber>
    </recommendedName>
    <alternativeName>
        <fullName evidence="4">N5-glutamine methyltransferase PrmC</fullName>
    </alternativeName>
    <alternativeName>
        <fullName evidence="4">Protein-(glutamine-N5) MTase PrmC</fullName>
    </alternativeName>
    <alternativeName>
        <fullName evidence="4">Protein-glutamine N-methyltransferase PrmC</fullName>
    </alternativeName>
</protein>
<comment type="similarity">
    <text evidence="4">Belongs to the protein N5-glutamine methyltransferase family. PrmC subfamily.</text>
</comment>
<dbReference type="GO" id="GO:0032259">
    <property type="term" value="P:methylation"/>
    <property type="evidence" value="ECO:0007669"/>
    <property type="project" value="UniProtKB-KW"/>
</dbReference>
<evidence type="ECO:0000313" key="7">
    <source>
        <dbReference type="Proteomes" id="UP001482513"/>
    </source>
</evidence>
<dbReference type="PANTHER" id="PTHR47441">
    <property type="match status" value="1"/>
</dbReference>
<feature type="binding site" evidence="4">
    <location>
        <begin position="211"/>
        <end position="214"/>
    </location>
    <ligand>
        <name>substrate</name>
    </ligand>
</feature>
<dbReference type="PROSITE" id="PS00092">
    <property type="entry name" value="N6_MTASE"/>
    <property type="match status" value="1"/>
</dbReference>
<dbReference type="InterPro" id="IPR029063">
    <property type="entry name" value="SAM-dependent_MTases_sf"/>
</dbReference>
<evidence type="ECO:0000256" key="4">
    <source>
        <dbReference type="HAMAP-Rule" id="MF_02126"/>
    </source>
</evidence>
<dbReference type="InterPro" id="IPR002052">
    <property type="entry name" value="DNA_methylase_N6_adenine_CS"/>
</dbReference>
<feature type="domain" description="Methyltransferase small" evidence="5">
    <location>
        <begin position="134"/>
        <end position="214"/>
    </location>
</feature>
<name>A0ABV0K804_9CYAN</name>
<feature type="binding site" evidence="4">
    <location>
        <begin position="142"/>
        <end position="146"/>
    </location>
    <ligand>
        <name>S-adenosyl-L-methionine</name>
        <dbReference type="ChEBI" id="CHEBI:59789"/>
    </ligand>
</feature>
<dbReference type="InterPro" id="IPR007848">
    <property type="entry name" value="Small_mtfrase_dom"/>
</dbReference>
<dbReference type="NCBIfam" id="TIGR00536">
    <property type="entry name" value="hemK_fam"/>
    <property type="match status" value="1"/>
</dbReference>
<dbReference type="PANTHER" id="PTHR47441:SF3">
    <property type="entry name" value="RELEASE FACTOR GLUTAMINE METHYLTRANSFERASE"/>
    <property type="match status" value="1"/>
</dbReference>
<evidence type="ECO:0000256" key="2">
    <source>
        <dbReference type="ARBA" id="ARBA00022679"/>
    </source>
</evidence>
<dbReference type="InterPro" id="IPR004556">
    <property type="entry name" value="HemK-like"/>
</dbReference>
<keyword evidence="2 4" id="KW-0808">Transferase</keyword>
<evidence type="ECO:0000313" key="6">
    <source>
        <dbReference type="EMBL" id="MEP0948914.1"/>
    </source>
</evidence>
<dbReference type="Gene3D" id="3.40.50.150">
    <property type="entry name" value="Vaccinia Virus protein VP39"/>
    <property type="match status" value="1"/>
</dbReference>
<comment type="function">
    <text evidence="4">Methylates the class 1 translation termination release factors RF1/PrfA and RF2/PrfB on the glutamine residue of the universally conserved GGQ motif.</text>
</comment>
<dbReference type="EC" id="2.1.1.297" evidence="4"/>
<comment type="caution">
    <text evidence="6">The sequence shown here is derived from an EMBL/GenBank/DDBJ whole genome shotgun (WGS) entry which is preliminary data.</text>
</comment>
<proteinExistence type="inferred from homology"/>
<dbReference type="NCBIfam" id="TIGR03534">
    <property type="entry name" value="RF_mod_PrmC"/>
    <property type="match status" value="1"/>
</dbReference>
<dbReference type="SUPFAM" id="SSF53335">
    <property type="entry name" value="S-adenosyl-L-methionine-dependent methyltransferases"/>
    <property type="match status" value="1"/>
</dbReference>
<reference evidence="6 7" key="1">
    <citation type="submission" date="2022-04" db="EMBL/GenBank/DDBJ databases">
        <title>Positive selection, recombination, and allopatry shape intraspecific diversity of widespread and dominant cyanobacteria.</title>
        <authorList>
            <person name="Wei J."/>
            <person name="Shu W."/>
            <person name="Hu C."/>
        </authorList>
    </citation>
    <scope>NUCLEOTIDE SEQUENCE [LARGE SCALE GENOMIC DNA]</scope>
    <source>
        <strain evidence="6 7">DQ-A4</strain>
    </source>
</reference>
<keyword evidence="1 4" id="KW-0489">Methyltransferase</keyword>
<organism evidence="6 7">
    <name type="scientific">Leptolyngbya subtilissima DQ-A4</name>
    <dbReference type="NCBI Taxonomy" id="2933933"/>
    <lineage>
        <taxon>Bacteria</taxon>
        <taxon>Bacillati</taxon>
        <taxon>Cyanobacteriota</taxon>
        <taxon>Cyanophyceae</taxon>
        <taxon>Leptolyngbyales</taxon>
        <taxon>Leptolyngbyaceae</taxon>
        <taxon>Leptolyngbya group</taxon>
        <taxon>Leptolyngbya</taxon>
    </lineage>
</organism>
<accession>A0ABV0K804</accession>
<comment type="catalytic activity">
    <reaction evidence="4">
        <text>L-glutaminyl-[peptide chain release factor] + S-adenosyl-L-methionine = N(5)-methyl-L-glutaminyl-[peptide chain release factor] + S-adenosyl-L-homocysteine + H(+)</text>
        <dbReference type="Rhea" id="RHEA:42896"/>
        <dbReference type="Rhea" id="RHEA-COMP:10271"/>
        <dbReference type="Rhea" id="RHEA-COMP:10272"/>
        <dbReference type="ChEBI" id="CHEBI:15378"/>
        <dbReference type="ChEBI" id="CHEBI:30011"/>
        <dbReference type="ChEBI" id="CHEBI:57856"/>
        <dbReference type="ChEBI" id="CHEBI:59789"/>
        <dbReference type="ChEBI" id="CHEBI:61891"/>
        <dbReference type="EC" id="2.1.1.297"/>
    </reaction>
</comment>
<dbReference type="Proteomes" id="UP001482513">
    <property type="component" value="Unassembled WGS sequence"/>
</dbReference>
<dbReference type="Pfam" id="PF05175">
    <property type="entry name" value="MTS"/>
    <property type="match status" value="1"/>
</dbReference>